<feature type="compositionally biased region" description="Polar residues" evidence="1">
    <location>
        <begin position="18"/>
        <end position="36"/>
    </location>
</feature>
<dbReference type="Proteomes" id="UP001185779">
    <property type="component" value="Unassembled WGS sequence"/>
</dbReference>
<dbReference type="InterPro" id="IPR036388">
    <property type="entry name" value="WH-like_DNA-bd_sf"/>
</dbReference>
<evidence type="ECO:0000313" key="2">
    <source>
        <dbReference type="EMBL" id="MDV6307220.1"/>
    </source>
</evidence>
<gene>
    <name evidence="2" type="ORF">R3P94_07720</name>
</gene>
<protein>
    <submittedName>
        <fullName evidence="2">Helix-turn-helix transcriptional regulator</fullName>
    </submittedName>
</protein>
<organism evidence="2 3">
    <name type="scientific">Gordonia amicalis</name>
    <dbReference type="NCBI Taxonomy" id="89053"/>
    <lineage>
        <taxon>Bacteria</taxon>
        <taxon>Bacillati</taxon>
        <taxon>Actinomycetota</taxon>
        <taxon>Actinomycetes</taxon>
        <taxon>Mycobacteriales</taxon>
        <taxon>Gordoniaceae</taxon>
        <taxon>Gordonia</taxon>
    </lineage>
</organism>
<sequence length="229" mass="25109">MSATLDELRRPQEATAAPQPNVSRMASVGRTVSQAASPHPHPHHRRRAVVIAEGDLFDAALVALVEGAGYGATLVEPAQIHALRNPAVLLVRSTGMLALVQRAPMLRNVRVVFLGDGVAGRDHIRIAPRSPGAESTLRQALTAIMGPPEPSTPPAPENRVRVTEREREILQTYTLGSTLRETSQTHQIAESTVREHYRRVVRRYEEAGRPIGNKAQLLLEFMADGWVRP</sequence>
<dbReference type="Gene3D" id="1.10.10.10">
    <property type="entry name" value="Winged helix-like DNA-binding domain superfamily/Winged helix DNA-binding domain"/>
    <property type="match status" value="1"/>
</dbReference>
<dbReference type="EMBL" id="JAWLKI010000006">
    <property type="protein sequence ID" value="MDV6307220.1"/>
    <property type="molecule type" value="Genomic_DNA"/>
</dbReference>
<dbReference type="PRINTS" id="PR00038">
    <property type="entry name" value="HTHLUXR"/>
</dbReference>
<reference evidence="2 3" key="1">
    <citation type="submission" date="2023-10" db="EMBL/GenBank/DDBJ databases">
        <title>Development of a sustainable strategy for remediation of hydrocarbon-contaminated territories based on the waste exchange concept.</title>
        <authorList>
            <person name="Krivoruchko A."/>
        </authorList>
    </citation>
    <scope>NUCLEOTIDE SEQUENCE [LARGE SCALE GENOMIC DNA]</scope>
    <source>
        <strain evidence="2 3">IEGM 1266</strain>
    </source>
</reference>
<keyword evidence="3" id="KW-1185">Reference proteome</keyword>
<feature type="compositionally biased region" description="Basic and acidic residues" evidence="1">
    <location>
        <begin position="1"/>
        <end position="12"/>
    </location>
</feature>
<dbReference type="SUPFAM" id="SSF46894">
    <property type="entry name" value="C-terminal effector domain of the bipartite response regulators"/>
    <property type="match status" value="1"/>
</dbReference>
<comment type="caution">
    <text evidence="2">The sequence shown here is derived from an EMBL/GenBank/DDBJ whole genome shotgun (WGS) entry which is preliminary data.</text>
</comment>
<name>A0ABU4DBX6_9ACTN</name>
<dbReference type="RefSeq" id="WP_198362482.1">
    <property type="nucleotide sequence ID" value="NZ_JAWLKI010000006.1"/>
</dbReference>
<accession>A0ABU4DBX6</accession>
<proteinExistence type="predicted"/>
<dbReference type="InterPro" id="IPR016032">
    <property type="entry name" value="Sig_transdc_resp-reg_C-effctor"/>
</dbReference>
<feature type="region of interest" description="Disordered" evidence="1">
    <location>
        <begin position="1"/>
        <end position="45"/>
    </location>
</feature>
<evidence type="ECO:0000313" key="3">
    <source>
        <dbReference type="Proteomes" id="UP001185779"/>
    </source>
</evidence>
<dbReference type="InterPro" id="IPR000792">
    <property type="entry name" value="Tscrpt_reg_LuxR_C"/>
</dbReference>
<evidence type="ECO:0000256" key="1">
    <source>
        <dbReference type="SAM" id="MobiDB-lite"/>
    </source>
</evidence>